<feature type="domain" description="CxC2-like cysteine cluster KDZ transposase-associated" evidence="3">
    <location>
        <begin position="190"/>
        <end position="298"/>
    </location>
</feature>
<feature type="coiled-coil region" evidence="1">
    <location>
        <begin position="965"/>
        <end position="992"/>
    </location>
</feature>
<evidence type="ECO:0000256" key="1">
    <source>
        <dbReference type="SAM" id="Coils"/>
    </source>
</evidence>
<comment type="caution">
    <text evidence="4">The sequence shown here is derived from an EMBL/GenBank/DDBJ whole genome shotgun (WGS) entry which is preliminary data.</text>
</comment>
<dbReference type="PANTHER" id="PTHR33096">
    <property type="entry name" value="CXC2 DOMAIN-CONTAINING PROTEIN"/>
    <property type="match status" value="1"/>
</dbReference>
<proteinExistence type="predicted"/>
<dbReference type="InterPro" id="IPR041457">
    <property type="entry name" value="CxC2_KDZ-assoc"/>
</dbReference>
<dbReference type="InterPro" id="IPR040521">
    <property type="entry name" value="KDZ"/>
</dbReference>
<evidence type="ECO:0000313" key="5">
    <source>
        <dbReference type="Proteomes" id="UP000320762"/>
    </source>
</evidence>
<dbReference type="PANTHER" id="PTHR33096:SF1">
    <property type="entry name" value="CXC1-LIKE CYSTEINE CLUSTER ASSOCIATED WITH KDZ TRANSPOSASES DOMAIN-CONTAINING PROTEIN"/>
    <property type="match status" value="1"/>
</dbReference>
<keyword evidence="5" id="KW-1185">Reference proteome</keyword>
<feature type="coiled-coil region" evidence="1">
    <location>
        <begin position="1063"/>
        <end position="1090"/>
    </location>
</feature>
<protein>
    <recommendedName>
        <fullName evidence="3">CxC2-like cysteine cluster KDZ transposase-associated domain-containing protein</fullName>
    </recommendedName>
</protein>
<reference evidence="4 5" key="1">
    <citation type="journal article" date="2019" name="New Phytol.">
        <title>Comparative genomics reveals unique wood-decay strategies and fruiting body development in the Schizophyllaceae.</title>
        <authorList>
            <person name="Almasi E."/>
            <person name="Sahu N."/>
            <person name="Krizsan K."/>
            <person name="Balint B."/>
            <person name="Kovacs G.M."/>
            <person name="Kiss B."/>
            <person name="Cseklye J."/>
            <person name="Drula E."/>
            <person name="Henrissat B."/>
            <person name="Nagy I."/>
            <person name="Chovatia M."/>
            <person name="Adam C."/>
            <person name="LaButti K."/>
            <person name="Lipzen A."/>
            <person name="Riley R."/>
            <person name="Grigoriev I.V."/>
            <person name="Nagy L.G."/>
        </authorList>
    </citation>
    <scope>NUCLEOTIDE SEQUENCE [LARGE SCALE GENOMIC DNA]</scope>
    <source>
        <strain evidence="4 5">NL-1724</strain>
    </source>
</reference>
<dbReference type="Proteomes" id="UP000320762">
    <property type="component" value="Unassembled WGS sequence"/>
</dbReference>
<accession>A0A550D0F0</accession>
<feature type="region of interest" description="Disordered" evidence="2">
    <location>
        <begin position="1"/>
        <end position="22"/>
    </location>
</feature>
<feature type="compositionally biased region" description="Basic residues" evidence="2">
    <location>
        <begin position="1"/>
        <end position="10"/>
    </location>
</feature>
<gene>
    <name evidence="4" type="ORF">BD626DRAFT_564135</name>
</gene>
<evidence type="ECO:0000256" key="2">
    <source>
        <dbReference type="SAM" id="MobiDB-lite"/>
    </source>
</evidence>
<dbReference type="Pfam" id="PF18758">
    <property type="entry name" value="KDZ"/>
    <property type="match status" value="1"/>
</dbReference>
<sequence length="1090" mass="123002">MQNGASHKRKSDGLPSLYRSQPHRGTYVTVSTDLQRLHMESHRLASSAQASTSALPPLQMPVLIDPENDLDLARGDLFFQSYNENTENNVIVCDVPAARSRYQDDPVGHFLPLRSEYLDEVMRWESRGHRHYAAQCRGCGSADAHFRCRDECIGRWMFCQACIVAQHRYTPLHWIEEWLDERSRFRRTCLKSLGLRIQLVHPPGDPCDLPSQAHKDFTVIHSNGVHQVTVDFCRCARGRDILPRQQLMRNGWWPASVASPQTCATITCLRQFHKINTLSKVAVYEYYRALQQLTDNTGPGLVIDKRRVFMFIITQYRHIQLLKRGGRGHVVNGVATTQHGQLALRCPACPHPGRNLPTDWASVPAADSFLYRLFVAQDANFRLVNAAKSSYLKDPPMGDGWAYFVAHPQYMKYIKEFTDESDISTCSGFAAIFLANLKRVLGLRTTGVAAVCCSRHNMIRPNGVGDLQKGERFANMTYVLASSLKSAGVQEVLHSYDVACIFSVNLWTRNATLPADLRIDIEPDKFITRVPKFHLPAHKPVCQAPQALGLTGGAGMTHGETVEQNWFMMNKAAAQTKPMGPGNRQGTLDDMFGCYNKTCKDALEYMLPKRMDKAVKGYAVSYPEFSQLDAGIISHDPAIVEKWLTDERDWQADKSKPCPYEYLTQHKSIKQVELELELEEQEATANGTAILHECTPSSMIKLGFDIQHSQRLLSIDKLSQKNPTPAQQVELLKRGRALKKRIAAYRKKQRIYMPGLASHLEATGRTLADASTDAEDIKLLLPSELETAQVRAVVCAPGLAHIEERFREGEGYESLEDLRRALRARTVTNTFRTTQVRGITLATRARTAFDKISKRVHTAKLRYRYSRNALLRLRGHGTWELTLRVLDDDSVRALNERAMTAEEKADRARAREISEVDFASEGGVFMAGTIARGESSRTLSWIWYSVSQSANLTDPAQNEALRVEYLKSRARRDRHREEIRLLEEEMRRTIASSLTDAVEWEERASARDAQDDELAEGLCSYAREQADAARVNAERYSNKWQAVRARGQAALLHDFSGVQAAPDPDALRELEELEDAVDDADEEMDDLPSA</sequence>
<dbReference type="AlphaFoldDB" id="A0A550D0F0"/>
<organism evidence="4 5">
    <name type="scientific">Schizophyllum amplum</name>
    <dbReference type="NCBI Taxonomy" id="97359"/>
    <lineage>
        <taxon>Eukaryota</taxon>
        <taxon>Fungi</taxon>
        <taxon>Dikarya</taxon>
        <taxon>Basidiomycota</taxon>
        <taxon>Agaricomycotina</taxon>
        <taxon>Agaricomycetes</taxon>
        <taxon>Agaricomycetidae</taxon>
        <taxon>Agaricales</taxon>
        <taxon>Schizophyllaceae</taxon>
        <taxon>Schizophyllum</taxon>
    </lineage>
</organism>
<dbReference type="STRING" id="97359.A0A550D0F0"/>
<name>A0A550D0F0_9AGAR</name>
<dbReference type="Pfam" id="PF18803">
    <property type="entry name" value="CxC2"/>
    <property type="match status" value="1"/>
</dbReference>
<keyword evidence="1" id="KW-0175">Coiled coil</keyword>
<dbReference type="EMBL" id="VDMD01000001">
    <property type="protein sequence ID" value="TRM70511.1"/>
    <property type="molecule type" value="Genomic_DNA"/>
</dbReference>
<evidence type="ECO:0000313" key="4">
    <source>
        <dbReference type="EMBL" id="TRM70511.1"/>
    </source>
</evidence>
<dbReference type="OrthoDB" id="3235114at2759"/>
<evidence type="ECO:0000259" key="3">
    <source>
        <dbReference type="Pfam" id="PF18803"/>
    </source>
</evidence>